<feature type="region of interest" description="Disordered" evidence="1">
    <location>
        <begin position="78"/>
        <end position="102"/>
    </location>
</feature>
<dbReference type="InterPro" id="IPR012337">
    <property type="entry name" value="RNaseH-like_sf"/>
</dbReference>
<sequence>MKVIFGWKTRTTGDGIITISERGKNGIGAVADLLENYLKKHRDSAGQPNAVLVKWVEDISKGCEKAIKSYGGELPDIPITSTKRRAEAKDSDSEASPIEKHRKLSSKFASLEILQSKKRSRNNDNNKPDSSEIINRLSIKYIDRNTSKSFFGCIAERCDWLQAQNASSTRILKHATAECKYLSSSDKEFASRCSAGEALGAKVVEVPKSAQSSLSKSGENTASMTLDFTEVGKADWRKQLDFCIMKLICVCGLTPNMIDTDEWKEFHLVATRGKLSATPSDTFENKYIPQEGARIHLETIKLLKKETNLTLTIDGGDTRAQDSVYTAHFTTPDRSTYFFRCYEGTDEHHTGLWVKDFAVESIDEIGRGHVSGMCCDSTGNTFKGRTETNKEVPTVMGLGDACHHLHNTTKDITNLEEFKPVISVLRSTIKHFSHSNYGARELRKACADDGITEGLVKIGRTRFATHYSAAVSLDRCFPQIQSLLVDKVIQPKKKDFAKIFIGQRSSMEFRLALVQYIKIIDPLARALWSLEAAQTNAADVYLFWLAIAAELKELFSLGESVTGIDDALAGKVIRIFNARYKAFIDNTPYDPYFTSFYLDPRFVNSDVLKVSGTIPAGGPTITISLPVTDDVPEANEAPFPAAYRRAKKALKSILRAEVEMYRSIGDGASIFLLIQQAGGSVQTVVQEFSPQLLAYSRKEYPFGDLMGSKSTLEWWRELLPHPKARVIAFLAVKMYSVLANSMPDERWGSKKTCLNTPLRNKQKVGTLANMIRIGDWYGTHMKPKKIQARPQVSFRDMSHLTSTSSNSSDESVDLCDAIDSDSEDDDVINEGGSQFFPNSFELEEIVLENEANLSATLLKQVIPKRKGDPSPLFVALAEPEVRPAAQPAVSSELGTENIDWEAI</sequence>
<dbReference type="SUPFAM" id="SSF53098">
    <property type="entry name" value="Ribonuclease H-like"/>
    <property type="match status" value="1"/>
</dbReference>
<proteinExistence type="predicted"/>
<gene>
    <name evidence="2" type="ORF">C8J55DRAFT_604492</name>
</gene>
<dbReference type="AlphaFoldDB" id="A0A9W9AMH2"/>
<dbReference type="EMBL" id="JANVFS010000010">
    <property type="protein sequence ID" value="KAJ4486539.1"/>
    <property type="molecule type" value="Genomic_DNA"/>
</dbReference>
<reference evidence="2" key="2">
    <citation type="journal article" date="2023" name="Proc. Natl. Acad. Sci. U.S.A.">
        <title>A global phylogenomic analysis of the shiitake genus Lentinula.</title>
        <authorList>
            <person name="Sierra-Patev S."/>
            <person name="Min B."/>
            <person name="Naranjo-Ortiz M."/>
            <person name="Looney B."/>
            <person name="Konkel Z."/>
            <person name="Slot J.C."/>
            <person name="Sakamoto Y."/>
            <person name="Steenwyk J.L."/>
            <person name="Rokas A."/>
            <person name="Carro J."/>
            <person name="Camarero S."/>
            <person name="Ferreira P."/>
            <person name="Molpeceres G."/>
            <person name="Ruiz-Duenas F.J."/>
            <person name="Serrano A."/>
            <person name="Henrissat B."/>
            <person name="Drula E."/>
            <person name="Hughes K.W."/>
            <person name="Mata J.L."/>
            <person name="Ishikawa N.K."/>
            <person name="Vargas-Isla R."/>
            <person name="Ushijima S."/>
            <person name="Smith C.A."/>
            <person name="Donoghue J."/>
            <person name="Ahrendt S."/>
            <person name="Andreopoulos W."/>
            <person name="He G."/>
            <person name="LaButti K."/>
            <person name="Lipzen A."/>
            <person name="Ng V."/>
            <person name="Riley R."/>
            <person name="Sandor L."/>
            <person name="Barry K."/>
            <person name="Martinez A.T."/>
            <person name="Xiao Y."/>
            <person name="Gibbons J.G."/>
            <person name="Terashima K."/>
            <person name="Grigoriev I.V."/>
            <person name="Hibbett D."/>
        </authorList>
    </citation>
    <scope>NUCLEOTIDE SEQUENCE</scope>
    <source>
        <strain evidence="2">Sp2 HRB7682 ss15</strain>
    </source>
</reference>
<reference evidence="2" key="1">
    <citation type="submission" date="2022-08" db="EMBL/GenBank/DDBJ databases">
        <authorList>
            <consortium name="DOE Joint Genome Institute"/>
            <person name="Min B."/>
            <person name="Riley R."/>
            <person name="Sierra-Patev S."/>
            <person name="Naranjo-Ortiz M."/>
            <person name="Looney B."/>
            <person name="Konkel Z."/>
            <person name="Slot J.C."/>
            <person name="Sakamoto Y."/>
            <person name="Steenwyk J.L."/>
            <person name="Rokas A."/>
            <person name="Carro J."/>
            <person name="Camarero S."/>
            <person name="Ferreira P."/>
            <person name="Molpeceres G."/>
            <person name="Ruiz-Duenas F.J."/>
            <person name="Serrano A."/>
            <person name="Henrissat B."/>
            <person name="Drula E."/>
            <person name="Hughes K.W."/>
            <person name="Mata J.L."/>
            <person name="Ishikawa N.K."/>
            <person name="Vargas-Isla R."/>
            <person name="Ushijima S."/>
            <person name="Smith C.A."/>
            <person name="Ahrendt S."/>
            <person name="Andreopoulos W."/>
            <person name="He G."/>
            <person name="Labutti K."/>
            <person name="Lipzen A."/>
            <person name="Ng V."/>
            <person name="Sandor L."/>
            <person name="Barry K."/>
            <person name="Martinez A.T."/>
            <person name="Xiao Y."/>
            <person name="Gibbons J.G."/>
            <person name="Terashima K."/>
            <person name="Hibbett D.S."/>
            <person name="Grigoriev I.V."/>
        </authorList>
    </citation>
    <scope>NUCLEOTIDE SEQUENCE</scope>
    <source>
        <strain evidence="2">Sp2 HRB7682 ss15</strain>
    </source>
</reference>
<organism evidence="2 3">
    <name type="scientific">Lentinula lateritia</name>
    <dbReference type="NCBI Taxonomy" id="40482"/>
    <lineage>
        <taxon>Eukaryota</taxon>
        <taxon>Fungi</taxon>
        <taxon>Dikarya</taxon>
        <taxon>Basidiomycota</taxon>
        <taxon>Agaricomycotina</taxon>
        <taxon>Agaricomycetes</taxon>
        <taxon>Agaricomycetidae</taxon>
        <taxon>Agaricales</taxon>
        <taxon>Marasmiineae</taxon>
        <taxon>Omphalotaceae</taxon>
        <taxon>Lentinula</taxon>
    </lineage>
</organism>
<evidence type="ECO:0000256" key="1">
    <source>
        <dbReference type="SAM" id="MobiDB-lite"/>
    </source>
</evidence>
<evidence type="ECO:0000313" key="3">
    <source>
        <dbReference type="Proteomes" id="UP001150238"/>
    </source>
</evidence>
<protein>
    <submittedName>
        <fullName evidence="2">Ribonuclease H-like domain-containing protein</fullName>
    </submittedName>
</protein>
<evidence type="ECO:0000313" key="2">
    <source>
        <dbReference type="EMBL" id="KAJ4486539.1"/>
    </source>
</evidence>
<accession>A0A9W9AMH2</accession>
<comment type="caution">
    <text evidence="2">The sequence shown here is derived from an EMBL/GenBank/DDBJ whole genome shotgun (WGS) entry which is preliminary data.</text>
</comment>
<dbReference type="Proteomes" id="UP001150238">
    <property type="component" value="Unassembled WGS sequence"/>
</dbReference>
<name>A0A9W9AMH2_9AGAR</name>